<feature type="domain" description="Mannitol dehydrogenase N-terminal" evidence="2">
    <location>
        <begin position="30"/>
        <end position="275"/>
    </location>
</feature>
<evidence type="ECO:0000259" key="2">
    <source>
        <dbReference type="Pfam" id="PF01232"/>
    </source>
</evidence>
<dbReference type="AlphaFoldDB" id="A0A1G5HUJ9"/>
<dbReference type="GO" id="GO:0016616">
    <property type="term" value="F:oxidoreductase activity, acting on the CH-OH group of donors, NAD or NADP as acceptor"/>
    <property type="evidence" value="ECO:0007669"/>
    <property type="project" value="TreeGrafter"/>
</dbReference>
<dbReference type="InterPro" id="IPR008927">
    <property type="entry name" value="6-PGluconate_DH-like_C_sf"/>
</dbReference>
<dbReference type="SUPFAM" id="SSF51735">
    <property type="entry name" value="NAD(P)-binding Rossmann-fold domains"/>
    <property type="match status" value="1"/>
</dbReference>
<feature type="domain" description="Mannitol dehydrogenase C-terminal" evidence="3">
    <location>
        <begin position="284"/>
        <end position="477"/>
    </location>
</feature>
<dbReference type="OrthoDB" id="271711at2"/>
<keyword evidence="1" id="KW-0560">Oxidoreductase</keyword>
<dbReference type="Gene3D" id="3.40.50.720">
    <property type="entry name" value="NAD(P)-binding Rossmann-like Domain"/>
    <property type="match status" value="1"/>
</dbReference>
<keyword evidence="5" id="KW-1185">Reference proteome</keyword>
<reference evidence="4 5" key="1">
    <citation type="submission" date="2016-10" db="EMBL/GenBank/DDBJ databases">
        <authorList>
            <person name="de Groot N.N."/>
        </authorList>
    </citation>
    <scope>NUCLEOTIDE SEQUENCE [LARGE SCALE GENOMIC DNA]</scope>
    <source>
        <strain evidence="4 5">CGMCC 1.7666</strain>
    </source>
</reference>
<name>A0A1G5HUJ9_9HYPH</name>
<organism evidence="4 5">
    <name type="scientific">Microvirga guangxiensis</name>
    <dbReference type="NCBI Taxonomy" id="549386"/>
    <lineage>
        <taxon>Bacteria</taxon>
        <taxon>Pseudomonadati</taxon>
        <taxon>Pseudomonadota</taxon>
        <taxon>Alphaproteobacteria</taxon>
        <taxon>Hyphomicrobiales</taxon>
        <taxon>Methylobacteriaceae</taxon>
        <taxon>Microvirga</taxon>
    </lineage>
</organism>
<protein>
    <submittedName>
        <fullName evidence="4">Fructuronate reductase</fullName>
    </submittedName>
</protein>
<evidence type="ECO:0000313" key="5">
    <source>
        <dbReference type="Proteomes" id="UP000199569"/>
    </source>
</evidence>
<dbReference type="Gene3D" id="1.10.1040.10">
    <property type="entry name" value="N-(1-d-carboxylethyl)-l-norvaline Dehydrogenase, domain 2"/>
    <property type="match status" value="1"/>
</dbReference>
<dbReference type="PANTHER" id="PTHR43362">
    <property type="entry name" value="MANNITOL DEHYDROGENASE DSF1-RELATED"/>
    <property type="match status" value="1"/>
</dbReference>
<dbReference type="Pfam" id="PF08125">
    <property type="entry name" value="Mannitol_dh_C"/>
    <property type="match status" value="1"/>
</dbReference>
<evidence type="ECO:0000256" key="1">
    <source>
        <dbReference type="ARBA" id="ARBA00023002"/>
    </source>
</evidence>
<dbReference type="STRING" id="549386.SAMN02927923_01901"/>
<evidence type="ECO:0000259" key="3">
    <source>
        <dbReference type="Pfam" id="PF08125"/>
    </source>
</evidence>
<dbReference type="Proteomes" id="UP000199569">
    <property type="component" value="Unassembled WGS sequence"/>
</dbReference>
<dbReference type="EMBL" id="FMVJ01000005">
    <property type="protein sequence ID" value="SCY66980.1"/>
    <property type="molecule type" value="Genomic_DNA"/>
</dbReference>
<dbReference type="Pfam" id="PF01232">
    <property type="entry name" value="Mannitol_dh"/>
    <property type="match status" value="1"/>
</dbReference>
<dbReference type="RefSeq" id="WP_091133718.1">
    <property type="nucleotide sequence ID" value="NZ_FMVJ01000005.1"/>
</dbReference>
<accession>A0A1G5HUJ9</accession>
<evidence type="ECO:0000313" key="4">
    <source>
        <dbReference type="EMBL" id="SCY66980.1"/>
    </source>
</evidence>
<dbReference type="SUPFAM" id="SSF48179">
    <property type="entry name" value="6-phosphogluconate dehydrogenase C-terminal domain-like"/>
    <property type="match status" value="1"/>
</dbReference>
<dbReference type="InterPro" id="IPR000669">
    <property type="entry name" value="Mannitol_DH"/>
</dbReference>
<dbReference type="InterPro" id="IPR013328">
    <property type="entry name" value="6PGD_dom2"/>
</dbReference>
<dbReference type="InterPro" id="IPR050988">
    <property type="entry name" value="Mannitol_DH/Oxidoreductase"/>
</dbReference>
<proteinExistence type="predicted"/>
<dbReference type="InterPro" id="IPR013118">
    <property type="entry name" value="Mannitol_DH_C"/>
</dbReference>
<dbReference type="InterPro" id="IPR036291">
    <property type="entry name" value="NAD(P)-bd_dom_sf"/>
</dbReference>
<sequence>MSKRLSEANLNDLPRAVERPRYDRRAVATGIVHLGVGAFHRAHQAVYVDDVLAQDPRWGIVAASLRSPDTYDALQPQDGLYTLSVRSGEGERLRIIGAIERVIVAPEAIEDLLRVMASPQTRIVSLTVTEKGYCHDPATGMLNEKHPDIVHDLHNPHLPRSAPGFIIEALRRRRMAGIPPFTVLTCDNLPSNGRTVKRVLTRFAELSDPALGRFVADEVACPCTMVDRIVPATSDEDRRRIREELGVTDAWPVVTEPFTQWVIEDSFPQGRPAWETVGAEFVTDVEPYEHMKLRLLNGSHSTLAYLGYLAGYETVADTMADPAFERLITGLMNEEVTSTLHMPAGADLPAYKRALIERFKNPALRHRTWQIAMDGSQKLPQRLLGTVRDRLRENAPIQRLALGVAAWMRYVTGIDEKGAPIDVRDPMAARLRETADRAGDSAERLASELLALREIFGDDLPQDERFTGPVTAALQQLYVKGAKRTVAEWN</sequence>
<dbReference type="InterPro" id="IPR013131">
    <property type="entry name" value="Mannitol_DH_N"/>
</dbReference>
<dbReference type="PANTHER" id="PTHR43362:SF1">
    <property type="entry name" value="MANNITOL DEHYDROGENASE 2-RELATED"/>
    <property type="match status" value="1"/>
</dbReference>
<dbReference type="PRINTS" id="PR00084">
    <property type="entry name" value="MTLDHDRGNASE"/>
</dbReference>
<gene>
    <name evidence="4" type="ORF">SAMN02927923_01901</name>
</gene>